<dbReference type="AlphaFoldDB" id="A0A6M3L4W4"/>
<protein>
    <submittedName>
        <fullName evidence="1">Uncharacterized protein</fullName>
    </submittedName>
</protein>
<name>A0A6M3L4W4_9ZZZZ</name>
<sequence>MKVDELQRYDLGTIANTGQKTMYREKHGRFVLYSDAKAIEEEKDEQIAALKKVLVNGVLKDHDACVIYQDEEYTKLEVKYYALTAERDKLKAILKEQEEIVCGVGPITCRNGVVHERDDDSDCFYCQMDRIKTENKQLREALGRADGVLSAPNYAKGIIQEALRGGEAKKEGRTP</sequence>
<organism evidence="1">
    <name type="scientific">viral metagenome</name>
    <dbReference type="NCBI Taxonomy" id="1070528"/>
    <lineage>
        <taxon>unclassified sequences</taxon>
        <taxon>metagenomes</taxon>
        <taxon>organismal metagenomes</taxon>
    </lineage>
</organism>
<reference evidence="1" key="1">
    <citation type="submission" date="2020-03" db="EMBL/GenBank/DDBJ databases">
        <title>The deep terrestrial virosphere.</title>
        <authorList>
            <person name="Holmfeldt K."/>
            <person name="Nilsson E."/>
            <person name="Simone D."/>
            <person name="Lopez-Fernandez M."/>
            <person name="Wu X."/>
            <person name="de Brujin I."/>
            <person name="Lundin D."/>
            <person name="Andersson A."/>
            <person name="Bertilsson S."/>
            <person name="Dopson M."/>
        </authorList>
    </citation>
    <scope>NUCLEOTIDE SEQUENCE</scope>
    <source>
        <strain evidence="1">MM415B02554</strain>
    </source>
</reference>
<gene>
    <name evidence="1" type="ORF">MM415B02554_0010</name>
</gene>
<accession>A0A6M3L4W4</accession>
<proteinExistence type="predicted"/>
<dbReference type="EMBL" id="MT142846">
    <property type="protein sequence ID" value="QJA89453.1"/>
    <property type="molecule type" value="Genomic_DNA"/>
</dbReference>
<evidence type="ECO:0000313" key="1">
    <source>
        <dbReference type="EMBL" id="QJA89453.1"/>
    </source>
</evidence>